<dbReference type="InterPro" id="IPR029058">
    <property type="entry name" value="AB_hydrolase_fold"/>
</dbReference>
<feature type="repeat" description="TPR" evidence="3">
    <location>
        <begin position="338"/>
        <end position="371"/>
    </location>
</feature>
<dbReference type="Gene3D" id="3.40.50.1820">
    <property type="entry name" value="alpha/beta hydrolase"/>
    <property type="match status" value="1"/>
</dbReference>
<dbReference type="PANTHER" id="PTHR40841:SF2">
    <property type="entry name" value="SIDEROPHORE-DEGRADING ESTERASE (EUROFUNG)"/>
    <property type="match status" value="1"/>
</dbReference>
<name>A0A315ZCD8_SEDFL</name>
<keyword evidence="5" id="KW-1185">Reference proteome</keyword>
<dbReference type="InterPro" id="IPR052558">
    <property type="entry name" value="Siderophore_Hydrolase_D"/>
</dbReference>
<comment type="similarity">
    <text evidence="1">Belongs to the esterase D family.</text>
</comment>
<dbReference type="AlphaFoldDB" id="A0A315ZCD8"/>
<dbReference type="SUPFAM" id="SSF48452">
    <property type="entry name" value="TPR-like"/>
    <property type="match status" value="1"/>
</dbReference>
<dbReference type="InterPro" id="IPR019734">
    <property type="entry name" value="TPR_rpt"/>
</dbReference>
<accession>A0A315ZCD8</accession>
<dbReference type="RefSeq" id="WP_109619328.1">
    <property type="nucleotide sequence ID" value="NZ_QGDO01000003.1"/>
</dbReference>
<dbReference type="InterPro" id="IPR011990">
    <property type="entry name" value="TPR-like_helical_dom_sf"/>
</dbReference>
<evidence type="ECO:0000313" key="4">
    <source>
        <dbReference type="EMBL" id="PWJ42404.1"/>
    </source>
</evidence>
<dbReference type="PROSITE" id="PS50005">
    <property type="entry name" value="TPR"/>
    <property type="match status" value="1"/>
</dbReference>
<evidence type="ECO:0000256" key="2">
    <source>
        <dbReference type="ARBA" id="ARBA00022801"/>
    </source>
</evidence>
<organism evidence="4 5">
    <name type="scientific">Sediminitomix flava</name>
    <dbReference type="NCBI Taxonomy" id="379075"/>
    <lineage>
        <taxon>Bacteria</taxon>
        <taxon>Pseudomonadati</taxon>
        <taxon>Bacteroidota</taxon>
        <taxon>Cytophagia</taxon>
        <taxon>Cytophagales</taxon>
        <taxon>Flammeovirgaceae</taxon>
        <taxon>Sediminitomix</taxon>
    </lineage>
</organism>
<dbReference type="InterPro" id="IPR000801">
    <property type="entry name" value="Esterase-like"/>
</dbReference>
<dbReference type="Pfam" id="PF00756">
    <property type="entry name" value="Esterase"/>
    <property type="match status" value="1"/>
</dbReference>
<comment type="caution">
    <text evidence="4">The sequence shown here is derived from an EMBL/GenBank/DDBJ whole genome shotgun (WGS) entry which is preliminary data.</text>
</comment>
<dbReference type="Proteomes" id="UP000245535">
    <property type="component" value="Unassembled WGS sequence"/>
</dbReference>
<protein>
    <submittedName>
        <fullName evidence="4">Uncharacterized protein</fullName>
    </submittedName>
</protein>
<gene>
    <name evidence="4" type="ORF">BC781_103656</name>
</gene>
<dbReference type="GO" id="GO:0016788">
    <property type="term" value="F:hydrolase activity, acting on ester bonds"/>
    <property type="evidence" value="ECO:0007669"/>
    <property type="project" value="TreeGrafter"/>
</dbReference>
<evidence type="ECO:0000256" key="3">
    <source>
        <dbReference type="PROSITE-ProRule" id="PRU00339"/>
    </source>
</evidence>
<evidence type="ECO:0000313" key="5">
    <source>
        <dbReference type="Proteomes" id="UP000245535"/>
    </source>
</evidence>
<keyword evidence="2" id="KW-0378">Hydrolase</keyword>
<reference evidence="4 5" key="1">
    <citation type="submission" date="2018-03" db="EMBL/GenBank/DDBJ databases">
        <title>Genomic Encyclopedia of Archaeal and Bacterial Type Strains, Phase II (KMG-II): from individual species to whole genera.</title>
        <authorList>
            <person name="Goeker M."/>
        </authorList>
    </citation>
    <scope>NUCLEOTIDE SEQUENCE [LARGE SCALE GENOMIC DNA]</scope>
    <source>
        <strain evidence="4 5">DSM 28229</strain>
    </source>
</reference>
<dbReference type="SUPFAM" id="SSF53474">
    <property type="entry name" value="alpha/beta-Hydrolases"/>
    <property type="match status" value="1"/>
</dbReference>
<keyword evidence="3" id="KW-0802">TPR repeat</keyword>
<dbReference type="EMBL" id="QGDO01000003">
    <property type="protein sequence ID" value="PWJ42404.1"/>
    <property type="molecule type" value="Genomic_DNA"/>
</dbReference>
<proteinExistence type="inferred from homology"/>
<sequence length="425" mass="49104">MIKKKTLITLLIFFAFTNFYSFSQEVKYLQQVGIADSIYSEVLKESRTFYVEYPIGFNEEDDKKYPVAYILDGELLLPTVQNVQNYYSGGYTPEMILIGIDNAINRTRDLTTSEVVEMYGMPATETTGGASKFLAFIKSELIPFVEEKYPVTDYRTLIGHSYGGLFTVHTLLNDSNLFKNYLAIDPSLEWDNQQVIKEAAAKISETSFDNESVFISLSGQLHMQKTDVTIEDVTIENVMNDTTDFTLFSRSIISFSDLLKNNKQIKTEFKFYPNDLHGTIPLPSIMDGLISCFEWYQMENIEKFNSPSTKEKELRNIIRYRAEKLGNHFGYKVPPYPEELLNVLGYMSMDMEQFSKAKMFFEFAIEFYPKSPNTYDSMADYYERNNVLGMALQNVERANELSPSTYYAERILSLKQRISEKKKSK</sequence>
<dbReference type="PANTHER" id="PTHR40841">
    <property type="entry name" value="SIDEROPHORE TRIACETYLFUSARININE C ESTERASE"/>
    <property type="match status" value="1"/>
</dbReference>
<dbReference type="OrthoDB" id="9784036at2"/>
<evidence type="ECO:0000256" key="1">
    <source>
        <dbReference type="ARBA" id="ARBA00005622"/>
    </source>
</evidence>